<evidence type="ECO:0000313" key="10">
    <source>
        <dbReference type="EMBL" id="TDQ82979.1"/>
    </source>
</evidence>
<feature type="active site" description="Amidino-cysteine intermediate" evidence="8 9">
    <location>
        <position position="398"/>
    </location>
</feature>
<dbReference type="AlphaFoldDB" id="A0A4R6WT83"/>
<evidence type="ECO:0000256" key="1">
    <source>
        <dbReference type="ARBA" id="ARBA00004496"/>
    </source>
</evidence>
<evidence type="ECO:0000256" key="8">
    <source>
        <dbReference type="HAMAP-Rule" id="MF_00242"/>
    </source>
</evidence>
<evidence type="ECO:0000256" key="6">
    <source>
        <dbReference type="ARBA" id="ARBA00022801"/>
    </source>
</evidence>
<reference evidence="10 11" key="1">
    <citation type="submission" date="2019-03" db="EMBL/GenBank/DDBJ databases">
        <title>Genomic Encyclopedia of Type Strains, Phase III (KMG-III): the genomes of soil and plant-associated and newly described type strains.</title>
        <authorList>
            <person name="Whitman W."/>
        </authorList>
    </citation>
    <scope>NUCLEOTIDE SEQUENCE [LARGE SCALE GENOMIC DNA]</scope>
    <source>
        <strain evidence="10 11">CGMCC 1.7660</strain>
    </source>
</reference>
<dbReference type="NCBIfam" id="TIGR01078">
    <property type="entry name" value="arcA"/>
    <property type="match status" value="1"/>
</dbReference>
<dbReference type="UniPathway" id="UPA00254">
    <property type="reaction ID" value="UER00364"/>
</dbReference>
<evidence type="ECO:0000256" key="9">
    <source>
        <dbReference type="PIRSR" id="PIRSR006356-1"/>
    </source>
</evidence>
<keyword evidence="6 8" id="KW-0378">Hydrolase</keyword>
<organism evidence="10 11">
    <name type="scientific">Dongia mobilis</name>
    <dbReference type="NCBI Taxonomy" id="578943"/>
    <lineage>
        <taxon>Bacteria</taxon>
        <taxon>Pseudomonadati</taxon>
        <taxon>Pseudomonadota</taxon>
        <taxon>Alphaproteobacteria</taxon>
        <taxon>Rhodospirillales</taxon>
        <taxon>Dongiaceae</taxon>
        <taxon>Dongia</taxon>
    </lineage>
</organism>
<dbReference type="PIRSF" id="PIRSF006356">
    <property type="entry name" value="Arg_deiminase"/>
    <property type="match status" value="1"/>
</dbReference>
<dbReference type="InterPro" id="IPR003876">
    <property type="entry name" value="Arg_deiminase"/>
</dbReference>
<comment type="pathway">
    <text evidence="2 8">Amino-acid degradation; L-arginine degradation via ADI pathway; carbamoyl phosphate from L-arginine: step 1/2.</text>
</comment>
<evidence type="ECO:0000256" key="5">
    <source>
        <dbReference type="ARBA" id="ARBA00022503"/>
    </source>
</evidence>
<dbReference type="EC" id="3.5.3.6" evidence="8"/>
<comment type="subcellular location">
    <subcellularLocation>
        <location evidence="1 8">Cytoplasm</location>
    </subcellularLocation>
</comment>
<dbReference type="SUPFAM" id="SSF55909">
    <property type="entry name" value="Pentein"/>
    <property type="match status" value="1"/>
</dbReference>
<accession>A0A4R6WT83</accession>
<dbReference type="PANTHER" id="PTHR47271:SF3">
    <property type="entry name" value="ARGININE DEIMINASE"/>
    <property type="match status" value="1"/>
</dbReference>
<dbReference type="Gene3D" id="1.10.3930.10">
    <property type="entry name" value="Arginine deiminase"/>
    <property type="match status" value="1"/>
</dbReference>
<dbReference type="Pfam" id="PF02274">
    <property type="entry name" value="ADI"/>
    <property type="match status" value="1"/>
</dbReference>
<dbReference type="EMBL" id="SNYW01000007">
    <property type="protein sequence ID" value="TDQ82979.1"/>
    <property type="molecule type" value="Genomic_DNA"/>
</dbReference>
<dbReference type="OrthoDB" id="9807502at2"/>
<proteinExistence type="inferred from homology"/>
<keyword evidence="4 8" id="KW-0963">Cytoplasm</keyword>
<comment type="similarity">
    <text evidence="3 8">Belongs to the arginine deiminase family.</text>
</comment>
<evidence type="ECO:0000256" key="2">
    <source>
        <dbReference type="ARBA" id="ARBA00005213"/>
    </source>
</evidence>
<evidence type="ECO:0000256" key="3">
    <source>
        <dbReference type="ARBA" id="ARBA00010206"/>
    </source>
</evidence>
<dbReference type="HAMAP" id="MF_00242">
    <property type="entry name" value="Arg_deiminase"/>
    <property type="match status" value="1"/>
</dbReference>
<evidence type="ECO:0000256" key="4">
    <source>
        <dbReference type="ARBA" id="ARBA00022490"/>
    </source>
</evidence>
<gene>
    <name evidence="8" type="primary">arcA</name>
    <name evidence="10" type="ORF">A8950_1261</name>
</gene>
<dbReference type="RefSeq" id="WP_133612775.1">
    <property type="nucleotide sequence ID" value="NZ_SNYW01000007.1"/>
</dbReference>
<dbReference type="Proteomes" id="UP000295783">
    <property type="component" value="Unassembled WGS sequence"/>
</dbReference>
<keyword evidence="5 8" id="KW-0056">Arginine metabolism</keyword>
<dbReference type="GO" id="GO:0016990">
    <property type="term" value="F:arginine deiminase activity"/>
    <property type="evidence" value="ECO:0007669"/>
    <property type="project" value="UniProtKB-UniRule"/>
</dbReference>
<dbReference type="PANTHER" id="PTHR47271">
    <property type="entry name" value="ARGININE DEIMINASE"/>
    <property type="match status" value="1"/>
</dbReference>
<dbReference type="GO" id="GO:0005737">
    <property type="term" value="C:cytoplasm"/>
    <property type="evidence" value="ECO:0007669"/>
    <property type="project" value="UniProtKB-SubCell"/>
</dbReference>
<dbReference type="NCBIfam" id="NF002381">
    <property type="entry name" value="PRK01388.1"/>
    <property type="match status" value="1"/>
</dbReference>
<sequence length="409" mass="45580">MRTFGVHSEVGKLRTVMVCRPSLAHQRLTPANCHDLLYDDVIWVHEAQKDHYDFTLKMRERGVEVLELHDLLAETLADKEARKFVLDRRVTRHSVGIANSAVIRPWLDDLPADKLATHLIGGIAISDLPDSAAQRMLAEAFGGTEFILPPIPNTLFQRDPSCWIYGGVTCNPMYWPARQPETLLQRAVYKFHPTFKGGAFKIWWGDSDEQFTGASMEGGDVMPVGKGVVLIGMGERTTHQAVGQVAQSLFKNKAATRVIGCLMPKSRAAMHLDTVFSFCDRDLVTVFREVVDQIRCYSVYPEGDDGRFKVVAEPKPLLEVVREALGLKELRVVGTGGDSYEAEREQWDDGNNVVALEPGVVVAYDRNIYTNTLLRKAGIEVITIRGAELGRGRGGGHCMTCPIWRDPAY</sequence>
<keyword evidence="11" id="KW-1185">Reference proteome</keyword>
<dbReference type="PRINTS" id="PR01466">
    <property type="entry name" value="ARGDEIMINASE"/>
</dbReference>
<dbReference type="Gene3D" id="3.75.10.10">
    <property type="entry name" value="L-arginine/glycine Amidinotransferase, Chain A"/>
    <property type="match status" value="1"/>
</dbReference>
<comment type="caution">
    <text evidence="10">The sequence shown here is derived from an EMBL/GenBank/DDBJ whole genome shotgun (WGS) entry which is preliminary data.</text>
</comment>
<name>A0A4R6WT83_9PROT</name>
<dbReference type="GO" id="GO:0019546">
    <property type="term" value="P:L-arginine deiminase pathway"/>
    <property type="evidence" value="ECO:0007669"/>
    <property type="project" value="UniProtKB-UniRule"/>
</dbReference>
<evidence type="ECO:0000313" key="11">
    <source>
        <dbReference type="Proteomes" id="UP000295783"/>
    </source>
</evidence>
<evidence type="ECO:0000256" key="7">
    <source>
        <dbReference type="ARBA" id="ARBA00049429"/>
    </source>
</evidence>
<protein>
    <recommendedName>
        <fullName evidence="8">Arginine deiminase</fullName>
        <shortName evidence="8">ADI</shortName>
        <ecNumber evidence="8">3.5.3.6</ecNumber>
    </recommendedName>
    <alternativeName>
        <fullName evidence="8">Arginine dihydrolase</fullName>
        <shortName evidence="8">AD</shortName>
    </alternativeName>
</protein>
<comment type="catalytic activity">
    <reaction evidence="7 8">
        <text>L-arginine + H2O = L-citrulline + NH4(+)</text>
        <dbReference type="Rhea" id="RHEA:19597"/>
        <dbReference type="ChEBI" id="CHEBI:15377"/>
        <dbReference type="ChEBI" id="CHEBI:28938"/>
        <dbReference type="ChEBI" id="CHEBI:32682"/>
        <dbReference type="ChEBI" id="CHEBI:57743"/>
        <dbReference type="EC" id="3.5.3.6"/>
    </reaction>
</comment>